<name>A0A0S4IXX5_BODSA</name>
<proteinExistence type="predicted"/>
<evidence type="ECO:0000313" key="3">
    <source>
        <dbReference type="Proteomes" id="UP000051952"/>
    </source>
</evidence>
<feature type="region of interest" description="Disordered" evidence="1">
    <location>
        <begin position="233"/>
        <end position="291"/>
    </location>
</feature>
<dbReference type="AlphaFoldDB" id="A0A0S4IXX5"/>
<evidence type="ECO:0000313" key="2">
    <source>
        <dbReference type="EMBL" id="CUF97131.1"/>
    </source>
</evidence>
<feature type="region of interest" description="Disordered" evidence="1">
    <location>
        <begin position="88"/>
        <end position="119"/>
    </location>
</feature>
<organism evidence="2 3">
    <name type="scientific">Bodo saltans</name>
    <name type="common">Flagellated protozoan</name>
    <dbReference type="NCBI Taxonomy" id="75058"/>
    <lineage>
        <taxon>Eukaryota</taxon>
        <taxon>Discoba</taxon>
        <taxon>Euglenozoa</taxon>
        <taxon>Kinetoplastea</taxon>
        <taxon>Metakinetoplastina</taxon>
        <taxon>Eubodonida</taxon>
        <taxon>Bodonidae</taxon>
        <taxon>Bodo</taxon>
    </lineage>
</organism>
<feature type="compositionally biased region" description="Polar residues" evidence="1">
    <location>
        <begin position="366"/>
        <end position="377"/>
    </location>
</feature>
<feature type="compositionally biased region" description="Basic and acidic residues" evidence="1">
    <location>
        <begin position="1"/>
        <end position="15"/>
    </location>
</feature>
<dbReference type="VEuPathDB" id="TriTrypDB:BSAL_68240"/>
<feature type="region of interest" description="Disordered" evidence="1">
    <location>
        <begin position="310"/>
        <end position="404"/>
    </location>
</feature>
<gene>
    <name evidence="2" type="ORF">BSAL_68240</name>
</gene>
<dbReference type="Proteomes" id="UP000051952">
    <property type="component" value="Unassembled WGS sequence"/>
</dbReference>
<evidence type="ECO:0000256" key="1">
    <source>
        <dbReference type="SAM" id="MobiDB-lite"/>
    </source>
</evidence>
<reference evidence="3" key="1">
    <citation type="submission" date="2015-09" db="EMBL/GenBank/DDBJ databases">
        <authorList>
            <consortium name="Pathogen Informatics"/>
        </authorList>
    </citation>
    <scope>NUCLEOTIDE SEQUENCE [LARGE SCALE GENOMIC DNA]</scope>
    <source>
        <strain evidence="3">Lake Konstanz</strain>
    </source>
</reference>
<feature type="compositionally biased region" description="Polar residues" evidence="1">
    <location>
        <begin position="274"/>
        <end position="291"/>
    </location>
</feature>
<sequence length="476" mass="51679">MDDAHEAELRRIIENRRKRGSLKSATSDLFNDGHPAPISSPRQQEVAYRPVLADAASSTTRGSPPRSVAVQSKTEDLRRSFLHHDAASQHLTSQSSNNASSFSLSQRPPGPAILPRQAAAQSRVSFLNSGASEDKKLRESQALQEKKVDQLQEELRSGLTEIRHALNTVIQEQRHGPPAPPVPLSYADSPHAQSGRSGGGAPSSGNLLQSSYFTNSTKTTTTTIDGPAEQSRGFKAAASQQHLVDTPKAAAAAGRGSYRTEQNDPLSRGGLATHPSNFVNGSATTSSGRFKSGQEFNLKSIVPVLDTSVIPGRTLGPPMDSSSRYHQELRRQASAAHMQPPNHAASFMQHHPSTAGDAHQQQQQQRSAAANHNTATPRQHHHQAASSFASPPHHVGQSNKPFQPPINIRPFCKTTIDLQSSLTILSEGEWFYKWDHTGEKVKLRWVWLGHPPPLDAHVWPTDSHGGLAASDHHSNY</sequence>
<dbReference type="EMBL" id="CYKH01000466">
    <property type="protein sequence ID" value="CUF97131.1"/>
    <property type="molecule type" value="Genomic_DNA"/>
</dbReference>
<feature type="region of interest" description="Disordered" evidence="1">
    <location>
        <begin position="1"/>
        <end position="75"/>
    </location>
</feature>
<feature type="region of interest" description="Disordered" evidence="1">
    <location>
        <begin position="173"/>
        <end position="211"/>
    </location>
</feature>
<protein>
    <submittedName>
        <fullName evidence="2">Uncharacterized protein</fullName>
    </submittedName>
</protein>
<keyword evidence="3" id="KW-1185">Reference proteome</keyword>
<accession>A0A0S4IXX5</accession>
<feature type="compositionally biased region" description="Low complexity" evidence="1">
    <location>
        <begin position="93"/>
        <end position="106"/>
    </location>
</feature>